<dbReference type="PRINTS" id="PR00385">
    <property type="entry name" value="P450"/>
</dbReference>
<accession>W5XRP2</accession>
<dbReference type="CDD" id="cd20618">
    <property type="entry name" value="CYP71_clan"/>
    <property type="match status" value="1"/>
</dbReference>
<sequence length="554" mass="62912">MSSFRNCFMNSATSSRWDNPQLRSNAVLFLDCTRVELAKSKLGLNWTLAVLMLLSIIPAVLLHIWVSSGRKLPPSPRGLPIIGHLHLLGTHAHMSMAQLSQKYGPVMYLKLGSQHALVISSPEHAKEVFKNHDLTFSERPKLIVLDLLVTNKQGISFQSMNPSWRNLRKIFTMELLSPKRLQEWQPVRTRELNSMLTSIFEQSNKHPNSPMEIKAKLWVLTTNITSEMILSKRYFSDEEEEESEEAKEFKYVMEEMLNLVGSIFPADCLPFLKWLDLGGFEKRTKKLYPRLQNILTKILSERRAQRKQRGESYVDVDLLDVLLTQQEKGGDVPVTEGNIRGVVWDGFAGGTDTQLAAMEWVMAHLLNDPGAMEKVKTELETVVGIERKVEEKDIPCLKYLEAVVKETFRLHPPVPLLVPRESTQECSIAGFVVPAETRLFINVYAIGRDARVWPDPLKFQPQRFLQQHDHVDLYGQYPELMPFGTGRRICPAANMGILHVSMFVASLIHAFDWSLPEGVLDMAEAVGITPPMAPPLRAIPSPRLPRNLYYPACP</sequence>
<organism evidence="8">
    <name type="scientific">Pohlia nutans</name>
    <dbReference type="NCBI Taxonomy" id="140635"/>
    <lineage>
        <taxon>Eukaryota</taxon>
        <taxon>Viridiplantae</taxon>
        <taxon>Streptophyta</taxon>
        <taxon>Embryophyta</taxon>
        <taxon>Bryophyta</taxon>
        <taxon>Bryophytina</taxon>
        <taxon>Bryopsida</taxon>
        <taxon>Bryidae</taxon>
        <taxon>Bryanae</taxon>
        <taxon>Bryales</taxon>
        <taxon>Mniaceae</taxon>
        <taxon>Pohlia</taxon>
    </lineage>
</organism>
<dbReference type="InterPro" id="IPR017972">
    <property type="entry name" value="Cyt_P450_CS"/>
</dbReference>
<keyword evidence="7" id="KW-1133">Transmembrane helix</keyword>
<evidence type="ECO:0000256" key="4">
    <source>
        <dbReference type="ARBA" id="ARBA00023004"/>
    </source>
</evidence>
<dbReference type="GO" id="GO:0005506">
    <property type="term" value="F:iron ion binding"/>
    <property type="evidence" value="ECO:0007669"/>
    <property type="project" value="InterPro"/>
</dbReference>
<dbReference type="PANTHER" id="PTHR47944:SF16">
    <property type="entry name" value="CYTOCHROME P450 FAMILY 1 SUBFAMILY A POLYPEPTIDE 1"/>
    <property type="match status" value="1"/>
</dbReference>
<keyword evidence="7" id="KW-0472">Membrane</keyword>
<dbReference type="PRINTS" id="PR00463">
    <property type="entry name" value="EP450I"/>
</dbReference>
<proteinExistence type="evidence at transcript level"/>
<dbReference type="EMBL" id="KF835367">
    <property type="protein sequence ID" value="AHI15942.1"/>
    <property type="molecule type" value="mRNA"/>
</dbReference>
<dbReference type="EC" id="1.14.13.88" evidence="8"/>
<dbReference type="Gene3D" id="1.10.630.10">
    <property type="entry name" value="Cytochrome P450"/>
    <property type="match status" value="1"/>
</dbReference>
<comment type="similarity">
    <text evidence="1 6">Belongs to the cytochrome P450 family.</text>
</comment>
<evidence type="ECO:0000256" key="1">
    <source>
        <dbReference type="ARBA" id="ARBA00010617"/>
    </source>
</evidence>
<comment type="cofactor">
    <cofactor evidence="5">
        <name>heme</name>
        <dbReference type="ChEBI" id="CHEBI:30413"/>
    </cofactor>
</comment>
<keyword evidence="3 6" id="KW-0560">Oxidoreductase</keyword>
<dbReference type="Pfam" id="PF00067">
    <property type="entry name" value="p450"/>
    <property type="match status" value="1"/>
</dbReference>
<dbReference type="GO" id="GO:0004497">
    <property type="term" value="F:monooxygenase activity"/>
    <property type="evidence" value="ECO:0007669"/>
    <property type="project" value="UniProtKB-KW"/>
</dbReference>
<evidence type="ECO:0000313" key="8">
    <source>
        <dbReference type="EMBL" id="AHI15942.1"/>
    </source>
</evidence>
<dbReference type="SUPFAM" id="SSF48264">
    <property type="entry name" value="Cytochrome P450"/>
    <property type="match status" value="1"/>
</dbReference>
<dbReference type="InterPro" id="IPR001128">
    <property type="entry name" value="Cyt_P450"/>
</dbReference>
<dbReference type="InterPro" id="IPR036396">
    <property type="entry name" value="Cyt_P450_sf"/>
</dbReference>
<dbReference type="GO" id="GO:0016705">
    <property type="term" value="F:oxidoreductase activity, acting on paired donors, with incorporation or reduction of molecular oxygen"/>
    <property type="evidence" value="ECO:0007669"/>
    <property type="project" value="InterPro"/>
</dbReference>
<keyword evidence="5 6" id="KW-0349">Heme</keyword>
<keyword evidence="4 5" id="KW-0408">Iron</keyword>
<keyword evidence="7" id="KW-0812">Transmembrane</keyword>
<keyword evidence="6" id="KW-0503">Monooxygenase</keyword>
<dbReference type="AlphaFoldDB" id="W5XRP2"/>
<evidence type="ECO:0000256" key="2">
    <source>
        <dbReference type="ARBA" id="ARBA00022723"/>
    </source>
</evidence>
<dbReference type="GO" id="GO:0020037">
    <property type="term" value="F:heme binding"/>
    <property type="evidence" value="ECO:0007669"/>
    <property type="project" value="InterPro"/>
</dbReference>
<dbReference type="InterPro" id="IPR002401">
    <property type="entry name" value="Cyt_P450_E_grp-I"/>
</dbReference>
<keyword evidence="2 5" id="KW-0479">Metal-binding</keyword>
<evidence type="ECO:0000256" key="3">
    <source>
        <dbReference type="ARBA" id="ARBA00023002"/>
    </source>
</evidence>
<dbReference type="PROSITE" id="PS00086">
    <property type="entry name" value="CYTOCHROME_P450"/>
    <property type="match status" value="1"/>
</dbReference>
<evidence type="ECO:0000256" key="7">
    <source>
        <dbReference type="SAM" id="Phobius"/>
    </source>
</evidence>
<feature type="binding site" description="axial binding residue" evidence="5">
    <location>
        <position position="490"/>
    </location>
    <ligand>
        <name>heme</name>
        <dbReference type="ChEBI" id="CHEBI:30413"/>
    </ligand>
    <ligandPart>
        <name>Fe</name>
        <dbReference type="ChEBI" id="CHEBI:18248"/>
    </ligandPart>
</feature>
<name>W5XRP2_9BRYO</name>
<evidence type="ECO:0000256" key="6">
    <source>
        <dbReference type="RuleBase" id="RU000461"/>
    </source>
</evidence>
<protein>
    <submittedName>
        <fullName evidence="8">Flavonoid 3',5'-hydroxylase</fullName>
        <ecNumber evidence="8">1.14.13.88</ecNumber>
    </submittedName>
</protein>
<feature type="transmembrane region" description="Helical" evidence="7">
    <location>
        <begin position="44"/>
        <end position="66"/>
    </location>
</feature>
<evidence type="ECO:0000256" key="5">
    <source>
        <dbReference type="PIRSR" id="PIRSR602401-1"/>
    </source>
</evidence>
<reference evidence="8" key="1">
    <citation type="journal article" date="2014" name="Gene">
        <title>Identification of the flavonoid 3'-hydroxylase and flavonoid 3',5'-hydroxylase genes from Antarctic moss and their regulation during abiotic stress.</title>
        <authorList>
            <person name="Liu S."/>
            <person name="Ju J."/>
            <person name="Xia G."/>
        </authorList>
    </citation>
    <scope>NUCLEOTIDE SEQUENCE</scope>
    <source>
        <strain evidence="8">MFC03476</strain>
    </source>
</reference>
<dbReference type="FunFam" id="1.10.630.10:FF:000026">
    <property type="entry name" value="Cytochrome P450 82C4"/>
    <property type="match status" value="1"/>
</dbReference>
<dbReference type="PANTHER" id="PTHR47944">
    <property type="entry name" value="CYTOCHROME P450 98A9"/>
    <property type="match status" value="1"/>
</dbReference>